<name>A0AAD9KKH6_RIDPI</name>
<dbReference type="InterPro" id="IPR027417">
    <property type="entry name" value="P-loop_NTPase"/>
</dbReference>
<feature type="region of interest" description="Disordered" evidence="2">
    <location>
        <begin position="322"/>
        <end position="527"/>
    </location>
</feature>
<dbReference type="InterPro" id="IPR036322">
    <property type="entry name" value="WD40_repeat_dom_sf"/>
</dbReference>
<feature type="compositionally biased region" description="Polar residues" evidence="2">
    <location>
        <begin position="361"/>
        <end position="370"/>
    </location>
</feature>
<dbReference type="SUPFAM" id="SSF50978">
    <property type="entry name" value="WD40 repeat-like"/>
    <property type="match status" value="1"/>
</dbReference>
<feature type="compositionally biased region" description="Basic and acidic residues" evidence="2">
    <location>
        <begin position="261"/>
        <end position="272"/>
    </location>
</feature>
<feature type="compositionally biased region" description="Pro residues" evidence="2">
    <location>
        <begin position="488"/>
        <end position="498"/>
    </location>
</feature>
<dbReference type="PANTHER" id="PTHR10039">
    <property type="entry name" value="AMELOGENIN"/>
    <property type="match status" value="1"/>
</dbReference>
<accession>A0AAD9KKH6</accession>
<reference evidence="4" key="1">
    <citation type="journal article" date="2023" name="Mol. Biol. Evol.">
        <title>Third-Generation Sequencing Reveals the Adaptive Role of the Epigenome in Three Deep-Sea Polychaetes.</title>
        <authorList>
            <person name="Perez M."/>
            <person name="Aroh O."/>
            <person name="Sun Y."/>
            <person name="Lan Y."/>
            <person name="Juniper S.K."/>
            <person name="Young C.R."/>
            <person name="Angers B."/>
            <person name="Qian P.Y."/>
        </authorList>
    </citation>
    <scope>NUCLEOTIDE SEQUENCE</scope>
    <source>
        <strain evidence="4">R07B-5</strain>
    </source>
</reference>
<evidence type="ECO:0000313" key="5">
    <source>
        <dbReference type="Proteomes" id="UP001209878"/>
    </source>
</evidence>
<dbReference type="SUPFAM" id="SSF63829">
    <property type="entry name" value="Calcium-dependent phosphotriesterase"/>
    <property type="match status" value="1"/>
</dbReference>
<protein>
    <recommendedName>
        <fullName evidence="3">Nephrocystin 3-like N-terminal domain-containing protein</fullName>
    </recommendedName>
</protein>
<feature type="compositionally biased region" description="Polar residues" evidence="2">
    <location>
        <begin position="79"/>
        <end position="99"/>
    </location>
</feature>
<feature type="compositionally biased region" description="Polar residues" evidence="2">
    <location>
        <begin position="288"/>
        <end position="300"/>
    </location>
</feature>
<feature type="domain" description="Nephrocystin 3-like N-terminal" evidence="3">
    <location>
        <begin position="585"/>
        <end position="733"/>
    </location>
</feature>
<sequence length="1860" mass="200296">MLQEKYDVPKKPIKVSPTADSDPAVNAQKPPPVPTSAPPGDSDEEKTYPDTKPYEVVDLKLGKHPFAKNAAAPAKTDDVTTPSDKTSVQPEVAPRTTSLPVRHETPKDKTDTTPTSPATTTSSTLRYDVPSSTFKYDVPRKVEADASSPAKPQDEVSTSDISLKIVDTPDRKPAERSSLADRARPAPSVEVRVPATKASFMPVAPYTAARKSDVSEPRTPPEGVSSKTPASPVKTETTSPLAAADVKSPLKTGTSVNGDVDTEKPEVAKTAEEVVTCSAAPPVEETIPTKTTTDADASVNGTESSAIFGALQYLQEAEDEITKMQEESAKRDSEKKTTVVVTTTTTTPAKITPETLPKPQVSATAQSTERTTPESPPATKSGIPVPQVDTGAGQVHRAPIARTQSRESNGKLASPKSPKSNEMPSVAREKTSENDTDNSEHTPTSPTPAASTTMTSPVVTRLDTDVTKKSPSARSSEADELPCVVSPPADPKAAPPSFPDTANGEISPAKSVDADESKLAEPEPVHVSRMRSAAKELFVDLRPSSDVVIGQQQLCPNTRVKHLQTIAAWLADEAAANTGSGDDDGVPRSMVIVGRPGIGKTCLVAEVVRRYGSQVAGYHFFNYNSAHPDHNDPCAAILSLAHHLCDVFPNYVTLLPTEEKLEALIAQSNIGHMYDALIARPLMSPELERDAGRRMLIVIDALDECSAGEREALLDVINEFNDNSPDWLYLLVTTTTPSGQVDDELENIVVLEMKTSSENLVDIKRYLKEPLGLFMDRISLDGGLTTLAKKTHGNFLCARLYAARMRSLPRDRRVALREVDALLPTGFGDALREVFRNLRDLLSQDASTSEADAVYGDVIGVLALAREPLHRCFVAAVAGDEMDADALFAELSDVICSPVGPDHVCFIHRAIGDWLMNESKAGECAIKKAAAHARLADMCTDALSDIVGDNPAKPEALAGLRPYALKHAIEHLTDTPKRQTTIARLLCSLTYVADKIKVDDVSVRHVIADYAHEHFRLDEDAKLVTLAGYMKKQPKLADDIGNYAMFVQRKGPDIDACPASVNNVAANYPSCPAIAEAARSSLAGRPWLEELTAMPLTSCLSRPMRAHVCGFDVSPDCRTIAVLCKDDDYNLSLRLISTATLDDRVPPVDVKDLPDRVGLAVRFMPDNASVFVGSLTTYITTKGRAVPTGYETAAIDLAERYSVESCDVSARHFACALTTFPWGGRSLHLAVFDQRTKRCLRTLEVLRFRFGGSAQFGIRACALSDEHHLMCAAVKQTTKPELKVYVWDTTRWAIIGSVFVDGDSISKCAFVGASTVILGSGVRSTVADKYGESAVRVPAVTWKFRSESEEGDGGAAAESCVPLNAGELTSVFCSGQGATTSVSWSGVTGSAVVSVWHDASLPSAPSALYRVRGLEEMLDMTTCGKMMTFVSSDELRMYRFDDLEAANTTDDGADGVAALADMRVCSISFQPRTDIAFLVQTDADDTCSVCTLEVAAGRAVIGSTPFQKEPNPSGHCADRVGQFRCFRGPRTSLDVCCSTLDGNFVVFNSGRHVKVWNRAEDTVTELPEAPDEQCDEFAQCTRVSSLVAPKDATVAVVYGQLPFRVFFYDLKSGRMLRKLGLHGRSDRERVVSDFAYLPSTGYLATYHRDFGNTLAVWNPRNGQQINKQEAAVGYAKASPASDRIVVSLRETDDDADGGALLLRNADGRFRSNLQLPVEWPPEGELSDVDFSADGTTLVGVCVQAGVCRVWNAGNGEVLRDLSPGFVGGAEIVGMVTNTHVLFQDERLLAVDIASGDVVVALPVDQLERKLSARGVRIAPRGSFVIGADAAGQVALFLCHNFTAVQRSTTLQRMKSFTKNA</sequence>
<feature type="region of interest" description="Disordered" evidence="2">
    <location>
        <begin position="1"/>
        <end position="300"/>
    </location>
</feature>
<dbReference type="SUPFAM" id="SSF52540">
    <property type="entry name" value="P-loop containing nucleoside triphosphate hydrolases"/>
    <property type="match status" value="1"/>
</dbReference>
<dbReference type="InterPro" id="IPR015943">
    <property type="entry name" value="WD40/YVTN_repeat-like_dom_sf"/>
</dbReference>
<feature type="compositionally biased region" description="Basic and acidic residues" evidence="2">
    <location>
        <begin position="512"/>
        <end position="526"/>
    </location>
</feature>
<gene>
    <name evidence="4" type="ORF">NP493_904g00088</name>
</gene>
<feature type="compositionally biased region" description="Low complexity" evidence="2">
    <location>
        <begin position="338"/>
        <end position="347"/>
    </location>
</feature>
<organism evidence="4 5">
    <name type="scientific">Ridgeia piscesae</name>
    <name type="common">Tubeworm</name>
    <dbReference type="NCBI Taxonomy" id="27915"/>
    <lineage>
        <taxon>Eukaryota</taxon>
        <taxon>Metazoa</taxon>
        <taxon>Spiralia</taxon>
        <taxon>Lophotrochozoa</taxon>
        <taxon>Annelida</taxon>
        <taxon>Polychaeta</taxon>
        <taxon>Sedentaria</taxon>
        <taxon>Canalipalpata</taxon>
        <taxon>Sabellida</taxon>
        <taxon>Siboglinidae</taxon>
        <taxon>Ridgeia</taxon>
    </lineage>
</organism>
<dbReference type="Pfam" id="PF24883">
    <property type="entry name" value="NPHP3_N"/>
    <property type="match status" value="1"/>
</dbReference>
<dbReference type="Proteomes" id="UP001209878">
    <property type="component" value="Unassembled WGS sequence"/>
</dbReference>
<dbReference type="InterPro" id="IPR011047">
    <property type="entry name" value="Quinoprotein_ADH-like_sf"/>
</dbReference>
<evidence type="ECO:0000313" key="4">
    <source>
        <dbReference type="EMBL" id="KAK2173101.1"/>
    </source>
</evidence>
<evidence type="ECO:0000256" key="1">
    <source>
        <dbReference type="ARBA" id="ARBA00022737"/>
    </source>
</evidence>
<evidence type="ECO:0000259" key="3">
    <source>
        <dbReference type="Pfam" id="PF24883"/>
    </source>
</evidence>
<dbReference type="SUPFAM" id="SSF50998">
    <property type="entry name" value="Quinoprotein alcohol dehydrogenase-like"/>
    <property type="match status" value="1"/>
</dbReference>
<feature type="compositionally biased region" description="Polar residues" evidence="2">
    <location>
        <begin position="225"/>
        <end position="240"/>
    </location>
</feature>
<feature type="compositionally biased region" description="Basic and acidic residues" evidence="2">
    <location>
        <begin position="167"/>
        <end position="184"/>
    </location>
</feature>
<feature type="compositionally biased region" description="Low complexity" evidence="2">
    <location>
        <begin position="442"/>
        <end position="457"/>
    </location>
</feature>
<feature type="compositionally biased region" description="Basic and acidic residues" evidence="2">
    <location>
        <begin position="45"/>
        <end position="61"/>
    </location>
</feature>
<feature type="compositionally biased region" description="Basic and acidic residues" evidence="2">
    <location>
        <begin position="1"/>
        <end position="10"/>
    </location>
</feature>
<dbReference type="Gene3D" id="3.40.50.300">
    <property type="entry name" value="P-loop containing nucleotide triphosphate hydrolases"/>
    <property type="match status" value="1"/>
</dbReference>
<keyword evidence="5" id="KW-1185">Reference proteome</keyword>
<keyword evidence="1" id="KW-0677">Repeat</keyword>
<feature type="compositionally biased region" description="Basic and acidic residues" evidence="2">
    <location>
        <begin position="101"/>
        <end position="111"/>
    </location>
</feature>
<dbReference type="InterPro" id="IPR056884">
    <property type="entry name" value="NPHP3-like_N"/>
</dbReference>
<dbReference type="EMBL" id="JAODUO010000903">
    <property type="protein sequence ID" value="KAK2173101.1"/>
    <property type="molecule type" value="Genomic_DNA"/>
</dbReference>
<proteinExistence type="predicted"/>
<evidence type="ECO:0000256" key="2">
    <source>
        <dbReference type="SAM" id="MobiDB-lite"/>
    </source>
</evidence>
<feature type="compositionally biased region" description="Low complexity" evidence="2">
    <location>
        <begin position="112"/>
        <end position="124"/>
    </location>
</feature>
<feature type="compositionally biased region" description="Basic and acidic residues" evidence="2">
    <location>
        <begin position="322"/>
        <end position="337"/>
    </location>
</feature>
<comment type="caution">
    <text evidence="4">The sequence shown here is derived from an EMBL/GenBank/DDBJ whole genome shotgun (WGS) entry which is preliminary data.</text>
</comment>
<dbReference type="Gene3D" id="2.130.10.10">
    <property type="entry name" value="YVTN repeat-like/Quinoprotein amine dehydrogenase"/>
    <property type="match status" value="1"/>
</dbReference>